<dbReference type="SMART" id="SM00530">
    <property type="entry name" value="HTH_XRE"/>
    <property type="match status" value="1"/>
</dbReference>
<dbReference type="AlphaFoldDB" id="G5IA16"/>
<dbReference type="RefSeq" id="WP_006778338.1">
    <property type="nucleotide sequence ID" value="NZ_CP040506.1"/>
</dbReference>
<dbReference type="GO" id="GO:0003677">
    <property type="term" value="F:DNA binding"/>
    <property type="evidence" value="ECO:0007669"/>
    <property type="project" value="InterPro"/>
</dbReference>
<dbReference type="InterPro" id="IPR001387">
    <property type="entry name" value="Cro/C1-type_HTH"/>
</dbReference>
<proteinExistence type="predicted"/>
<dbReference type="InterPro" id="IPR010982">
    <property type="entry name" value="Lambda_DNA-bd_dom_sf"/>
</dbReference>
<dbReference type="SUPFAM" id="SSF47413">
    <property type="entry name" value="lambda repressor-like DNA-binding domains"/>
    <property type="match status" value="1"/>
</dbReference>
<dbReference type="Gene3D" id="1.10.260.40">
    <property type="entry name" value="lambda repressor-like DNA-binding domains"/>
    <property type="match status" value="1"/>
</dbReference>
<dbReference type="Pfam" id="PF01381">
    <property type="entry name" value="HTH_3"/>
    <property type="match status" value="1"/>
</dbReference>
<feature type="domain" description="HTH cro/C1-type" evidence="1">
    <location>
        <begin position="16"/>
        <end position="75"/>
    </location>
</feature>
<comment type="caution">
    <text evidence="2">The sequence shown here is derived from an EMBL/GenBank/DDBJ whole genome shotgun (WGS) entry which is preliminary data.</text>
</comment>
<dbReference type="EMBL" id="ADLN01000001">
    <property type="protein sequence ID" value="EHI61905.1"/>
    <property type="molecule type" value="Genomic_DNA"/>
</dbReference>
<evidence type="ECO:0000313" key="3">
    <source>
        <dbReference type="Proteomes" id="UP000005384"/>
    </source>
</evidence>
<gene>
    <name evidence="2" type="ORF">HMPREF9473_00356</name>
</gene>
<reference evidence="2 3" key="1">
    <citation type="submission" date="2011-08" db="EMBL/GenBank/DDBJ databases">
        <title>The Genome Sequence of Clostridium hathewayi WAL-18680.</title>
        <authorList>
            <consortium name="The Broad Institute Genome Sequencing Platform"/>
            <person name="Earl A."/>
            <person name="Ward D."/>
            <person name="Feldgarden M."/>
            <person name="Gevers D."/>
            <person name="Finegold S.M."/>
            <person name="Summanen P.H."/>
            <person name="Molitoris D.R."/>
            <person name="Song M."/>
            <person name="Daigneault M."/>
            <person name="Allen-Vercoe E."/>
            <person name="Young S.K."/>
            <person name="Zeng Q."/>
            <person name="Gargeya S."/>
            <person name="Fitzgerald M."/>
            <person name="Haas B."/>
            <person name="Abouelleil A."/>
            <person name="Alvarado L."/>
            <person name="Arachchi H.M."/>
            <person name="Berlin A."/>
            <person name="Brown A."/>
            <person name="Chapman S.B."/>
            <person name="Chen Z."/>
            <person name="Dunbar C."/>
            <person name="Freedman E."/>
            <person name="Gearin G."/>
            <person name="Gellesch M."/>
            <person name="Goldberg J."/>
            <person name="Griggs A."/>
            <person name="Gujja S."/>
            <person name="Heiman D."/>
            <person name="Howarth C."/>
            <person name="Larson L."/>
            <person name="Lui A."/>
            <person name="MacDonald P.J.P."/>
            <person name="Montmayeur A."/>
            <person name="Murphy C."/>
            <person name="Neiman D."/>
            <person name="Pearson M."/>
            <person name="Priest M."/>
            <person name="Roberts A."/>
            <person name="Saif S."/>
            <person name="Shea T."/>
            <person name="Shenoy N."/>
            <person name="Sisk P."/>
            <person name="Stolte C."/>
            <person name="Sykes S."/>
            <person name="Wortman J."/>
            <person name="Nusbaum C."/>
            <person name="Birren B."/>
        </authorList>
    </citation>
    <scope>NUCLEOTIDE SEQUENCE [LARGE SCALE GENOMIC DNA]</scope>
    <source>
        <strain evidence="2 3">WAL-18680</strain>
    </source>
</reference>
<sequence length="84" mass="9713">MDRVNQRTNHLLGRNIKRLRLEKGLRNKDMVARLQTRNVDVTTGTYSKIEMGLNNPSVDLLIALTDIFGCDFNAFFVNEEESRE</sequence>
<dbReference type="Proteomes" id="UP000005384">
    <property type="component" value="Unassembled WGS sequence"/>
</dbReference>
<dbReference type="HOGENOM" id="CLU_066192_38_1_9"/>
<name>G5IA16_9FIRM</name>
<protein>
    <recommendedName>
        <fullName evidence="1">HTH cro/C1-type domain-containing protein</fullName>
    </recommendedName>
</protein>
<dbReference type="OrthoDB" id="2056412at2"/>
<organism evidence="2 3">
    <name type="scientific">Hungatella hathewayi WAL-18680</name>
    <dbReference type="NCBI Taxonomy" id="742737"/>
    <lineage>
        <taxon>Bacteria</taxon>
        <taxon>Bacillati</taxon>
        <taxon>Bacillota</taxon>
        <taxon>Clostridia</taxon>
        <taxon>Lachnospirales</taxon>
        <taxon>Lachnospiraceae</taxon>
        <taxon>Hungatella</taxon>
    </lineage>
</organism>
<evidence type="ECO:0000259" key="1">
    <source>
        <dbReference type="PROSITE" id="PS50943"/>
    </source>
</evidence>
<accession>G5IA16</accession>
<dbReference type="PATRIC" id="fig|742737.3.peg.353"/>
<dbReference type="CDD" id="cd00093">
    <property type="entry name" value="HTH_XRE"/>
    <property type="match status" value="1"/>
</dbReference>
<evidence type="ECO:0000313" key="2">
    <source>
        <dbReference type="EMBL" id="EHI61905.1"/>
    </source>
</evidence>
<keyword evidence="3" id="KW-1185">Reference proteome</keyword>
<dbReference type="PROSITE" id="PS50943">
    <property type="entry name" value="HTH_CROC1"/>
    <property type="match status" value="1"/>
</dbReference>